<comment type="caution">
    <text evidence="4">The sequence shown here is derived from an EMBL/GenBank/DDBJ whole genome shotgun (WGS) entry which is preliminary data.</text>
</comment>
<dbReference type="InterPro" id="IPR036388">
    <property type="entry name" value="WH-like_DNA-bd_sf"/>
</dbReference>
<dbReference type="EMBL" id="BHYK01000053">
    <property type="protein sequence ID" value="GCD13054.1"/>
    <property type="molecule type" value="Genomic_DNA"/>
</dbReference>
<keyword evidence="1" id="KW-0175">Coiled coil</keyword>
<dbReference type="InterPro" id="IPR002831">
    <property type="entry name" value="Tscrpt_reg_TrmB_N"/>
</dbReference>
<name>A0A401UU77_9CLOT</name>
<evidence type="ECO:0000259" key="2">
    <source>
        <dbReference type="Pfam" id="PF01978"/>
    </source>
</evidence>
<dbReference type="InterPro" id="IPR051797">
    <property type="entry name" value="TrmB-like"/>
</dbReference>
<dbReference type="OrthoDB" id="1493540at2"/>
<sequence>MEKIILLLKSLELNDSEAKVYVELLKNGPSTGYQISKISGVARSKVYAVLENLVRKNFSICSKSENPKYYTCIPVKELISKKKDNYNSLLEEIESELLEYDKSINMDFIWHIKGYNNIFDKCREIIKNTKKELFIQIWREDIDEIFDGLKLLESKKIDPMVILYSAGQKYDVDLNILYKHGFESEKLKDIPGRWVTIVSDSNEVLFGCIENNKICEVIWTQNYAMVFMAKEYVKHDAYCLKLIKSVNNSDNEELKKSAGNIRDIFEKM</sequence>
<dbReference type="InterPro" id="IPR036390">
    <property type="entry name" value="WH_DNA-bd_sf"/>
</dbReference>
<dbReference type="PANTHER" id="PTHR34293:SF1">
    <property type="entry name" value="HTH-TYPE TRANSCRIPTIONAL REGULATOR TRMBL2"/>
    <property type="match status" value="1"/>
</dbReference>
<dbReference type="Pfam" id="PF11495">
    <property type="entry name" value="Regulator_TrmB"/>
    <property type="match status" value="1"/>
</dbReference>
<dbReference type="RefSeq" id="WP_125006255.1">
    <property type="nucleotide sequence ID" value="NZ_BHYK01000053.1"/>
</dbReference>
<feature type="coiled-coil region" evidence="1">
    <location>
        <begin position="76"/>
        <end position="103"/>
    </location>
</feature>
<evidence type="ECO:0000313" key="4">
    <source>
        <dbReference type="EMBL" id="GCD13054.1"/>
    </source>
</evidence>
<dbReference type="AlphaFoldDB" id="A0A401UU77"/>
<dbReference type="PANTHER" id="PTHR34293">
    <property type="entry name" value="HTH-TYPE TRANSCRIPTIONAL REGULATOR TRMBL2"/>
    <property type="match status" value="1"/>
</dbReference>
<proteinExistence type="predicted"/>
<protein>
    <submittedName>
        <fullName evidence="4">Transcriptional regulator</fullName>
    </submittedName>
</protein>
<evidence type="ECO:0000259" key="3">
    <source>
        <dbReference type="Pfam" id="PF11495"/>
    </source>
</evidence>
<organism evidence="4 5">
    <name type="scientific">Clostridium tagluense</name>
    <dbReference type="NCBI Taxonomy" id="360422"/>
    <lineage>
        <taxon>Bacteria</taxon>
        <taxon>Bacillati</taxon>
        <taxon>Bacillota</taxon>
        <taxon>Clostridia</taxon>
        <taxon>Eubacteriales</taxon>
        <taxon>Clostridiaceae</taxon>
        <taxon>Clostridium</taxon>
    </lineage>
</organism>
<dbReference type="Gene3D" id="1.10.10.10">
    <property type="entry name" value="Winged helix-like DNA-binding domain superfamily/Winged helix DNA-binding domain"/>
    <property type="match status" value="1"/>
</dbReference>
<dbReference type="Pfam" id="PF01978">
    <property type="entry name" value="TrmB"/>
    <property type="match status" value="1"/>
</dbReference>
<dbReference type="SUPFAM" id="SSF46785">
    <property type="entry name" value="Winged helix' DNA-binding domain"/>
    <property type="match status" value="1"/>
</dbReference>
<dbReference type="InterPro" id="IPR021586">
    <property type="entry name" value="Tscrpt_reg_TrmB_C"/>
</dbReference>
<evidence type="ECO:0000256" key="1">
    <source>
        <dbReference type="SAM" id="Coils"/>
    </source>
</evidence>
<feature type="domain" description="Transcription regulator TrmB C-terminal" evidence="3">
    <location>
        <begin position="109"/>
        <end position="207"/>
    </location>
</feature>
<accession>A0A401UU77</accession>
<gene>
    <name evidence="4" type="ORF">Ctaglu_46770</name>
</gene>
<evidence type="ECO:0000313" key="5">
    <source>
        <dbReference type="Proteomes" id="UP000287872"/>
    </source>
</evidence>
<feature type="domain" description="Transcription regulator TrmB N-terminal" evidence="2">
    <location>
        <begin position="8"/>
        <end position="75"/>
    </location>
</feature>
<keyword evidence="5" id="KW-1185">Reference proteome</keyword>
<dbReference type="CDD" id="cd09124">
    <property type="entry name" value="PLDc_like_TrmB_middle"/>
    <property type="match status" value="1"/>
</dbReference>
<dbReference type="Proteomes" id="UP000287872">
    <property type="component" value="Unassembled WGS sequence"/>
</dbReference>
<reference evidence="4 5" key="1">
    <citation type="submission" date="2018-11" db="EMBL/GenBank/DDBJ databases">
        <title>Genome sequencing and assembly of Clostridium tagluense strain A121.</title>
        <authorList>
            <person name="Murakami T."/>
            <person name="Segawa T."/>
            <person name="Shcherbakova V.A."/>
            <person name="Mori H."/>
            <person name="Yoshimura Y."/>
        </authorList>
    </citation>
    <scope>NUCLEOTIDE SEQUENCE [LARGE SCALE GENOMIC DNA]</scope>
    <source>
        <strain evidence="4 5">A121</strain>
    </source>
</reference>